<protein>
    <submittedName>
        <fullName evidence="2">Uncharacterized protein</fullName>
    </submittedName>
</protein>
<name>A0ABR3ES95_9AGAR</name>
<organism evidence="2 3">
    <name type="scientific">Marasmius crinis-equi</name>
    <dbReference type="NCBI Taxonomy" id="585013"/>
    <lineage>
        <taxon>Eukaryota</taxon>
        <taxon>Fungi</taxon>
        <taxon>Dikarya</taxon>
        <taxon>Basidiomycota</taxon>
        <taxon>Agaricomycotina</taxon>
        <taxon>Agaricomycetes</taxon>
        <taxon>Agaricomycetidae</taxon>
        <taxon>Agaricales</taxon>
        <taxon>Marasmiineae</taxon>
        <taxon>Marasmiaceae</taxon>
        <taxon>Marasmius</taxon>
    </lineage>
</organism>
<gene>
    <name evidence="2" type="ORF">V5O48_016231</name>
</gene>
<proteinExistence type="predicted"/>
<keyword evidence="1" id="KW-0732">Signal</keyword>
<evidence type="ECO:0000313" key="3">
    <source>
        <dbReference type="Proteomes" id="UP001465976"/>
    </source>
</evidence>
<dbReference type="EMBL" id="JBAHYK010002121">
    <property type="protein sequence ID" value="KAL0565789.1"/>
    <property type="molecule type" value="Genomic_DNA"/>
</dbReference>
<dbReference type="Proteomes" id="UP001465976">
    <property type="component" value="Unassembled WGS sequence"/>
</dbReference>
<feature type="signal peptide" evidence="1">
    <location>
        <begin position="1"/>
        <end position="25"/>
    </location>
</feature>
<keyword evidence="3" id="KW-1185">Reference proteome</keyword>
<evidence type="ECO:0000256" key="1">
    <source>
        <dbReference type="SAM" id="SignalP"/>
    </source>
</evidence>
<accession>A0ABR3ES95</accession>
<sequence>MAAMGPQIAALAPLLIVVRIGLGQAIEENISHLSRSRMTGISNSHPIDSDNGNLYGPGFRATTTRNEGLVGDVIIIGHIKNSDHNLCDTSNLNRDGY</sequence>
<comment type="caution">
    <text evidence="2">The sequence shown here is derived from an EMBL/GenBank/DDBJ whole genome shotgun (WGS) entry which is preliminary data.</text>
</comment>
<feature type="chain" id="PRO_5045241303" evidence="1">
    <location>
        <begin position="26"/>
        <end position="97"/>
    </location>
</feature>
<evidence type="ECO:0000313" key="2">
    <source>
        <dbReference type="EMBL" id="KAL0565789.1"/>
    </source>
</evidence>
<reference evidence="2 3" key="1">
    <citation type="submission" date="2024-02" db="EMBL/GenBank/DDBJ databases">
        <title>A draft genome for the cacao thread blight pathogen Marasmius crinis-equi.</title>
        <authorList>
            <person name="Cohen S.P."/>
            <person name="Baruah I.K."/>
            <person name="Amoako-Attah I."/>
            <person name="Bukari Y."/>
            <person name="Meinhardt L.W."/>
            <person name="Bailey B.A."/>
        </authorList>
    </citation>
    <scope>NUCLEOTIDE SEQUENCE [LARGE SCALE GENOMIC DNA]</scope>
    <source>
        <strain evidence="2 3">GH-76</strain>
    </source>
</reference>